<dbReference type="PATRIC" id="fig|742743.3.peg.1"/>
<organism evidence="4 6">
    <name type="scientific">Dialister succinatiphilus YIT 11850</name>
    <dbReference type="NCBI Taxonomy" id="742743"/>
    <lineage>
        <taxon>Bacteria</taxon>
        <taxon>Bacillati</taxon>
        <taxon>Bacillota</taxon>
        <taxon>Negativicutes</taxon>
        <taxon>Veillonellales</taxon>
        <taxon>Veillonellaceae</taxon>
        <taxon>Dialister</taxon>
    </lineage>
</organism>
<keyword evidence="2" id="KW-0288">FMN</keyword>
<evidence type="ECO:0000256" key="2">
    <source>
        <dbReference type="ARBA" id="ARBA00022643"/>
    </source>
</evidence>
<dbReference type="eggNOG" id="COG0655">
    <property type="taxonomic scope" value="Bacteria"/>
</dbReference>
<dbReference type="GO" id="GO:0016491">
    <property type="term" value="F:oxidoreductase activity"/>
    <property type="evidence" value="ECO:0007669"/>
    <property type="project" value="InterPro"/>
</dbReference>
<proteinExistence type="predicted"/>
<dbReference type="STRING" id="742743.HMPREF9453_00001"/>
<accession>H1D2Z3</accession>
<evidence type="ECO:0000259" key="3">
    <source>
        <dbReference type="Pfam" id="PF03358"/>
    </source>
</evidence>
<dbReference type="Gene3D" id="3.40.50.360">
    <property type="match status" value="1"/>
</dbReference>
<dbReference type="InterPro" id="IPR051796">
    <property type="entry name" value="ISF_SsuE-like"/>
</dbReference>
<dbReference type="PANTHER" id="PTHR43278:SF4">
    <property type="entry name" value="NAD(P)H-DEPENDENT FMN-CONTAINING OXIDOREDUCTASE YWQN-RELATED"/>
    <property type="match status" value="1"/>
</dbReference>
<dbReference type="HOGENOM" id="CLU_050993_4_2_9"/>
<sequence>MISLAGRKLGFCTGCLSCQKTFRCYQKDDGAVLCEKIGNADVVVFATPIYYYGISGQLKTLLDRCNPLFPQEYHFRDVYLLMAAADDNPHTPERAISGLTGWIDCFPKSRLAGVVFAGGVTEAGDIENHKELHEAFVAGMHVQ</sequence>
<dbReference type="InterPro" id="IPR005025">
    <property type="entry name" value="FMN_Rdtase-like_dom"/>
</dbReference>
<protein>
    <recommendedName>
        <fullName evidence="3">NADPH-dependent FMN reductase-like domain-containing protein</fullName>
    </recommendedName>
</protein>
<evidence type="ECO:0000313" key="6">
    <source>
        <dbReference type="Proteomes" id="UP000003277"/>
    </source>
</evidence>
<comment type="caution">
    <text evidence="4">The sequence shown here is derived from an EMBL/GenBank/DDBJ whole genome shotgun (WGS) entry which is preliminary data.</text>
</comment>
<dbReference type="Proteomes" id="UP000003277">
    <property type="component" value="Unassembled WGS sequence"/>
</dbReference>
<dbReference type="SUPFAM" id="SSF52218">
    <property type="entry name" value="Flavoproteins"/>
    <property type="match status" value="1"/>
</dbReference>
<keyword evidence="6" id="KW-1185">Reference proteome</keyword>
<name>H1D2Z3_9FIRM</name>
<dbReference type="AlphaFoldDB" id="H1D2Z3"/>
<feature type="domain" description="NADPH-dependent FMN reductase-like" evidence="3">
    <location>
        <begin position="9"/>
        <end position="85"/>
    </location>
</feature>
<keyword evidence="1" id="KW-0285">Flavoprotein</keyword>
<dbReference type="EMBL" id="ADLT01000066">
    <property type="protein sequence ID" value="EHO62134.1"/>
    <property type="molecule type" value="Genomic_DNA"/>
</dbReference>
<evidence type="ECO:0000313" key="4">
    <source>
        <dbReference type="EMBL" id="EHO62134.1"/>
    </source>
</evidence>
<dbReference type="InterPro" id="IPR029039">
    <property type="entry name" value="Flavoprotein-like_sf"/>
</dbReference>
<evidence type="ECO:0000313" key="5">
    <source>
        <dbReference type="EMBL" id="EHO63944.1"/>
    </source>
</evidence>
<gene>
    <name evidence="5" type="ORF">HMPREF9453_00001</name>
    <name evidence="4" type="ORF">HMPREF9453_01981</name>
</gene>
<dbReference type="EMBL" id="ADLT01000001">
    <property type="protein sequence ID" value="EHO63944.1"/>
    <property type="molecule type" value="Genomic_DNA"/>
</dbReference>
<reference evidence="4 6" key="1">
    <citation type="submission" date="2011-11" db="EMBL/GenBank/DDBJ databases">
        <title>The Genome Sequence of Dialister succinatiphilus YIT 11850.</title>
        <authorList>
            <consortium name="The Broad Institute Genome Sequencing Platform"/>
            <person name="Earl A."/>
            <person name="Ward D."/>
            <person name="Feldgarden M."/>
            <person name="Gevers D."/>
            <person name="Morotomi M."/>
            <person name="Young S.K."/>
            <person name="Zeng Q."/>
            <person name="Gargeya S."/>
            <person name="Fitzgerald M."/>
            <person name="Haas B."/>
            <person name="Abouelleil A."/>
            <person name="Alvarado L."/>
            <person name="Arachchi H.M."/>
            <person name="Berlin A."/>
            <person name="Brown A."/>
            <person name="Chapman S.B."/>
            <person name="Dunbar C."/>
            <person name="Gearin G."/>
            <person name="Goldberg J."/>
            <person name="Griggs A."/>
            <person name="Gujja S."/>
            <person name="Heiman D."/>
            <person name="Howarth C."/>
            <person name="Lui A."/>
            <person name="MacDonald P.J.P."/>
            <person name="Montmayeur A."/>
            <person name="Murphy C."/>
            <person name="Neiman D."/>
            <person name="Pearson M."/>
            <person name="Priest M."/>
            <person name="Roberts A."/>
            <person name="Saif S."/>
            <person name="Shea T."/>
            <person name="Sisk P."/>
            <person name="Stolte C."/>
            <person name="Sykes S."/>
            <person name="Wortman J."/>
            <person name="Nusbaum C."/>
            <person name="Birren B."/>
        </authorList>
    </citation>
    <scope>NUCLEOTIDE SEQUENCE [LARGE SCALE GENOMIC DNA]</scope>
    <source>
        <strain evidence="4 6">YIT 11850</strain>
    </source>
</reference>
<evidence type="ECO:0000256" key="1">
    <source>
        <dbReference type="ARBA" id="ARBA00022630"/>
    </source>
</evidence>
<dbReference type="Pfam" id="PF03358">
    <property type="entry name" value="FMN_red"/>
    <property type="match status" value="1"/>
</dbReference>
<dbReference type="PANTHER" id="PTHR43278">
    <property type="entry name" value="NAD(P)H-DEPENDENT FMN-CONTAINING OXIDOREDUCTASE YWQN-RELATED"/>
    <property type="match status" value="1"/>
</dbReference>